<feature type="region of interest" description="Disordered" evidence="1">
    <location>
        <begin position="1"/>
        <end position="162"/>
    </location>
</feature>
<dbReference type="AlphaFoldDB" id="A0A6J4IDL6"/>
<feature type="non-terminal residue" evidence="2">
    <location>
        <position position="1"/>
    </location>
</feature>
<proteinExistence type="predicted"/>
<feature type="compositionally biased region" description="Low complexity" evidence="1">
    <location>
        <begin position="41"/>
        <end position="58"/>
    </location>
</feature>
<dbReference type="EMBL" id="CADCTD010000078">
    <property type="protein sequence ID" value="CAA9249210.1"/>
    <property type="molecule type" value="Genomic_DNA"/>
</dbReference>
<protein>
    <submittedName>
        <fullName evidence="2">RNA polymerase ECF-type sigma factor</fullName>
    </submittedName>
</protein>
<sequence length="162" mass="16203">APRPHPPSAGARRDARAAPDDRPGLERCGADGARRRRRPRGLQPAGRPAWRAGAAGRAPHPRRCGGGGGGGAGGLPPRLAGGGRLRPRAGALHHLAAPHRRQPGDRPHPAAGRGTLGRAGSGVGPGRPEPRTGGGCRGRRGAGGAGRGARGAAAAPARRHRA</sequence>
<feature type="non-terminal residue" evidence="2">
    <location>
        <position position="162"/>
    </location>
</feature>
<evidence type="ECO:0000313" key="2">
    <source>
        <dbReference type="EMBL" id="CAA9249210.1"/>
    </source>
</evidence>
<reference evidence="2" key="1">
    <citation type="submission" date="2020-02" db="EMBL/GenBank/DDBJ databases">
        <authorList>
            <person name="Meier V. D."/>
        </authorList>
    </citation>
    <scope>NUCLEOTIDE SEQUENCE</scope>
    <source>
        <strain evidence="2">AVDCRST_MAG27</strain>
    </source>
</reference>
<feature type="compositionally biased region" description="Basic and acidic residues" evidence="1">
    <location>
        <begin position="11"/>
        <end position="33"/>
    </location>
</feature>
<evidence type="ECO:0000256" key="1">
    <source>
        <dbReference type="SAM" id="MobiDB-lite"/>
    </source>
</evidence>
<accession>A0A6J4IDL6</accession>
<feature type="compositionally biased region" description="Gly residues" evidence="1">
    <location>
        <begin position="114"/>
        <end position="125"/>
    </location>
</feature>
<feature type="compositionally biased region" description="Gly residues" evidence="1">
    <location>
        <begin position="132"/>
        <end position="149"/>
    </location>
</feature>
<gene>
    <name evidence="2" type="ORF">AVDCRST_MAG27-1946</name>
</gene>
<organism evidence="2">
    <name type="scientific">uncultured Craurococcus sp</name>
    <dbReference type="NCBI Taxonomy" id="1135998"/>
    <lineage>
        <taxon>Bacteria</taxon>
        <taxon>Pseudomonadati</taxon>
        <taxon>Pseudomonadota</taxon>
        <taxon>Alphaproteobacteria</taxon>
        <taxon>Acetobacterales</taxon>
        <taxon>Acetobacteraceae</taxon>
        <taxon>Craurococcus</taxon>
        <taxon>environmental samples</taxon>
    </lineage>
</organism>
<name>A0A6J4IDL6_9PROT</name>
<feature type="compositionally biased region" description="Gly residues" evidence="1">
    <location>
        <begin position="64"/>
        <end position="84"/>
    </location>
</feature>